<dbReference type="GO" id="GO:0016020">
    <property type="term" value="C:membrane"/>
    <property type="evidence" value="ECO:0007669"/>
    <property type="project" value="UniProtKB-SubCell"/>
</dbReference>
<evidence type="ECO:0000256" key="1">
    <source>
        <dbReference type="ARBA" id="ARBA00004141"/>
    </source>
</evidence>
<evidence type="ECO:0000313" key="9">
    <source>
        <dbReference type="Proteomes" id="UP001162131"/>
    </source>
</evidence>
<evidence type="ECO:0000256" key="6">
    <source>
        <dbReference type="SAM" id="Phobius"/>
    </source>
</evidence>
<organism evidence="8 9">
    <name type="scientific">Blepharisma stoltei</name>
    <dbReference type="NCBI Taxonomy" id="1481888"/>
    <lineage>
        <taxon>Eukaryota</taxon>
        <taxon>Sar</taxon>
        <taxon>Alveolata</taxon>
        <taxon>Ciliophora</taxon>
        <taxon>Postciliodesmatophora</taxon>
        <taxon>Heterotrichea</taxon>
        <taxon>Heterotrichida</taxon>
        <taxon>Blepharismidae</taxon>
        <taxon>Blepharisma</taxon>
    </lineage>
</organism>
<feature type="transmembrane region" description="Helical" evidence="6">
    <location>
        <begin position="255"/>
        <end position="275"/>
    </location>
</feature>
<keyword evidence="9" id="KW-1185">Reference proteome</keyword>
<dbReference type="PANTHER" id="PTHR12560:SF0">
    <property type="entry name" value="LD18904P"/>
    <property type="match status" value="1"/>
</dbReference>
<evidence type="ECO:0000256" key="4">
    <source>
        <dbReference type="ARBA" id="ARBA00023136"/>
    </source>
</evidence>
<dbReference type="SMART" id="SM00724">
    <property type="entry name" value="TLC"/>
    <property type="match status" value="1"/>
</dbReference>
<evidence type="ECO:0000256" key="3">
    <source>
        <dbReference type="ARBA" id="ARBA00022989"/>
    </source>
</evidence>
<dbReference type="GO" id="GO:0046513">
    <property type="term" value="P:ceramide biosynthetic process"/>
    <property type="evidence" value="ECO:0007669"/>
    <property type="project" value="InterPro"/>
</dbReference>
<keyword evidence="4 5" id="KW-0472">Membrane</keyword>
<keyword evidence="2 5" id="KW-0812">Transmembrane</keyword>
<dbReference type="GO" id="GO:0005783">
    <property type="term" value="C:endoplasmic reticulum"/>
    <property type="evidence" value="ECO:0007669"/>
    <property type="project" value="TreeGrafter"/>
</dbReference>
<dbReference type="GO" id="GO:0050291">
    <property type="term" value="F:sphingosine N-acyltransferase activity"/>
    <property type="evidence" value="ECO:0007669"/>
    <property type="project" value="InterPro"/>
</dbReference>
<proteinExistence type="predicted"/>
<gene>
    <name evidence="8" type="ORF">BSTOLATCC_MIC50764</name>
</gene>
<dbReference type="EMBL" id="CAJZBQ010000051">
    <property type="protein sequence ID" value="CAG9330162.1"/>
    <property type="molecule type" value="Genomic_DNA"/>
</dbReference>
<feature type="transmembrane region" description="Helical" evidence="6">
    <location>
        <begin position="123"/>
        <end position="141"/>
    </location>
</feature>
<dbReference type="Proteomes" id="UP001162131">
    <property type="component" value="Unassembled WGS sequence"/>
</dbReference>
<evidence type="ECO:0000313" key="8">
    <source>
        <dbReference type="EMBL" id="CAG9330162.1"/>
    </source>
</evidence>
<evidence type="ECO:0000259" key="7">
    <source>
        <dbReference type="PROSITE" id="PS50922"/>
    </source>
</evidence>
<dbReference type="AlphaFoldDB" id="A0AAU9JZY0"/>
<accession>A0AAU9JZY0</accession>
<protein>
    <recommendedName>
        <fullName evidence="7">TLC domain-containing protein</fullName>
    </recommendedName>
</protein>
<keyword evidence="3 6" id="KW-1133">Transmembrane helix</keyword>
<comment type="caution">
    <text evidence="8">The sequence shown here is derived from an EMBL/GenBank/DDBJ whole genome shotgun (WGS) entry which is preliminary data.</text>
</comment>
<sequence length="342" mass="40354">MAGKLQQDGETEPKQFPMTELFRSLIGKGKMQLIFFLIFLLFFPFLAPFLKDFNDTLQWRIASNPNYPWPKYDDLWLACYSCIILIGLMLLFKFSLKPLAERIIVPRYTGKERTTRAEKLVESLFKALYFTFSVVFGYWVAKDSYFLSWKLGGKGDVNLMWTDFPFQSTETFPYIREYLMIQLGYHTQSFIVHILSKPRNDFMEMLLHHSLTICLLTSGYLMNYVVMSHLVLFVHDIPDLFVYLTRIFMDTKHKNITFLSYIGIMISWAYLRLYIYPFDLIRMGSFYDNPVSHEIYGMGILSGMVHVLLLMHIYWYVLLVKMGFKFVMTGVPADTQKKLNEE</sequence>
<dbReference type="InterPro" id="IPR016439">
    <property type="entry name" value="Lag1/Lac1-like"/>
</dbReference>
<dbReference type="InterPro" id="IPR006634">
    <property type="entry name" value="TLC-dom"/>
</dbReference>
<comment type="subcellular location">
    <subcellularLocation>
        <location evidence="1">Membrane</location>
        <topology evidence="1">Multi-pass membrane protein</topology>
    </subcellularLocation>
</comment>
<feature type="transmembrane region" description="Helical" evidence="6">
    <location>
        <begin position="206"/>
        <end position="234"/>
    </location>
</feature>
<reference evidence="8" key="1">
    <citation type="submission" date="2021-09" db="EMBL/GenBank/DDBJ databases">
        <authorList>
            <consortium name="AG Swart"/>
            <person name="Singh M."/>
            <person name="Singh A."/>
            <person name="Seah K."/>
            <person name="Emmerich C."/>
        </authorList>
    </citation>
    <scope>NUCLEOTIDE SEQUENCE</scope>
    <source>
        <strain evidence="8">ATCC30299</strain>
    </source>
</reference>
<evidence type="ECO:0000256" key="5">
    <source>
        <dbReference type="PROSITE-ProRule" id="PRU00205"/>
    </source>
</evidence>
<feature type="transmembrane region" description="Helical" evidence="6">
    <location>
        <begin position="295"/>
        <end position="318"/>
    </location>
</feature>
<evidence type="ECO:0000256" key="2">
    <source>
        <dbReference type="ARBA" id="ARBA00022692"/>
    </source>
</evidence>
<feature type="domain" description="TLC" evidence="7">
    <location>
        <begin position="118"/>
        <end position="328"/>
    </location>
</feature>
<dbReference type="PROSITE" id="PS50922">
    <property type="entry name" value="TLC"/>
    <property type="match status" value="1"/>
</dbReference>
<feature type="transmembrane region" description="Helical" evidence="6">
    <location>
        <begin position="33"/>
        <end position="50"/>
    </location>
</feature>
<dbReference type="Pfam" id="PF03798">
    <property type="entry name" value="TRAM_LAG1_CLN8"/>
    <property type="match status" value="1"/>
</dbReference>
<feature type="transmembrane region" description="Helical" evidence="6">
    <location>
        <begin position="75"/>
        <end position="92"/>
    </location>
</feature>
<name>A0AAU9JZY0_9CILI</name>
<dbReference type="PANTHER" id="PTHR12560">
    <property type="entry name" value="LONGEVITY ASSURANCE FACTOR 1 LAG1"/>
    <property type="match status" value="1"/>
</dbReference>